<gene>
    <name evidence="1" type="ORF">GCM10011529_31150</name>
</gene>
<dbReference type="InterPro" id="IPR009057">
    <property type="entry name" value="Homeodomain-like_sf"/>
</dbReference>
<accession>A0A917EDA4</accession>
<dbReference type="RefSeq" id="WP_188764405.1">
    <property type="nucleotide sequence ID" value="NZ_BMJM01000021.1"/>
</dbReference>
<organism evidence="1 2">
    <name type="scientific">Sandarakinorhabdus glacialis</name>
    <dbReference type="NCBI Taxonomy" id="1614636"/>
    <lineage>
        <taxon>Bacteria</taxon>
        <taxon>Pseudomonadati</taxon>
        <taxon>Pseudomonadota</taxon>
        <taxon>Alphaproteobacteria</taxon>
        <taxon>Sphingomonadales</taxon>
        <taxon>Sphingosinicellaceae</taxon>
        <taxon>Sandarakinorhabdus</taxon>
    </lineage>
</organism>
<comment type="caution">
    <text evidence="1">The sequence shown here is derived from an EMBL/GenBank/DDBJ whole genome shotgun (WGS) entry which is preliminary data.</text>
</comment>
<dbReference type="NCBIfam" id="NF047595">
    <property type="entry name" value="IS66_ISRel24_TnpA"/>
    <property type="match status" value="1"/>
</dbReference>
<evidence type="ECO:0000313" key="2">
    <source>
        <dbReference type="Proteomes" id="UP000635071"/>
    </source>
</evidence>
<dbReference type="Proteomes" id="UP000635071">
    <property type="component" value="Unassembled WGS sequence"/>
</dbReference>
<protein>
    <recommendedName>
        <fullName evidence="3">Transposase</fullName>
    </recommendedName>
</protein>
<proteinExistence type="predicted"/>
<sequence>MFSGAERRRQCSDEQKLGFIAAAFAPGAVVAEIARAADLSLSQIYRWRRQFGGGSYDGEREAQREGHGFAAVMIASDAAAVPASPPKAAIVIEVGGAVVRIAADAPAKLVTMVLRSLAR</sequence>
<evidence type="ECO:0008006" key="3">
    <source>
        <dbReference type="Google" id="ProtNLM"/>
    </source>
</evidence>
<dbReference type="AlphaFoldDB" id="A0A917EDA4"/>
<dbReference type="Pfam" id="PF01527">
    <property type="entry name" value="HTH_Tnp_1"/>
    <property type="match status" value="1"/>
</dbReference>
<reference evidence="1" key="1">
    <citation type="journal article" date="2014" name="Int. J. Syst. Evol. Microbiol.">
        <title>Complete genome sequence of Corynebacterium casei LMG S-19264T (=DSM 44701T), isolated from a smear-ripened cheese.</title>
        <authorList>
            <consortium name="US DOE Joint Genome Institute (JGI-PGF)"/>
            <person name="Walter F."/>
            <person name="Albersmeier A."/>
            <person name="Kalinowski J."/>
            <person name="Ruckert C."/>
        </authorList>
    </citation>
    <scope>NUCLEOTIDE SEQUENCE</scope>
    <source>
        <strain evidence="1">CGMCC 1.15519</strain>
    </source>
</reference>
<dbReference type="GO" id="GO:0006313">
    <property type="term" value="P:DNA transposition"/>
    <property type="evidence" value="ECO:0007669"/>
    <property type="project" value="InterPro"/>
</dbReference>
<dbReference type="EMBL" id="BMJM01000021">
    <property type="protein sequence ID" value="GGE22323.1"/>
    <property type="molecule type" value="Genomic_DNA"/>
</dbReference>
<keyword evidence="2" id="KW-1185">Reference proteome</keyword>
<reference evidence="1" key="2">
    <citation type="submission" date="2020-09" db="EMBL/GenBank/DDBJ databases">
        <authorList>
            <person name="Sun Q."/>
            <person name="Zhou Y."/>
        </authorList>
    </citation>
    <scope>NUCLEOTIDE SEQUENCE</scope>
    <source>
        <strain evidence="1">CGMCC 1.15519</strain>
    </source>
</reference>
<name>A0A917EDA4_9SPHN</name>
<evidence type="ECO:0000313" key="1">
    <source>
        <dbReference type="EMBL" id="GGE22323.1"/>
    </source>
</evidence>
<dbReference type="InterPro" id="IPR002514">
    <property type="entry name" value="Transposase_8"/>
</dbReference>
<dbReference type="SUPFAM" id="SSF46689">
    <property type="entry name" value="Homeodomain-like"/>
    <property type="match status" value="1"/>
</dbReference>
<dbReference type="GO" id="GO:0003677">
    <property type="term" value="F:DNA binding"/>
    <property type="evidence" value="ECO:0007669"/>
    <property type="project" value="InterPro"/>
</dbReference>
<dbReference type="GO" id="GO:0004803">
    <property type="term" value="F:transposase activity"/>
    <property type="evidence" value="ECO:0007669"/>
    <property type="project" value="InterPro"/>
</dbReference>